<dbReference type="Proteomes" id="UP000887579">
    <property type="component" value="Unplaced"/>
</dbReference>
<sequence length="248" mass="28282">MGAEEIRAKNERRKRSEEERSNNKKKNAAAALNEKKSKEKKKKEETNDVDMIKIGVEVSATIYQRFSKDRKITFNSSTKDFIEHLETPAPVSLTGGQLPYTPMTTMRGHRRGLMNRVLACGPSKDPVLHRALFSTKTNLPMSIPFILDISILLSIPAGPQMSIKDREILQLLQYIARHHHSGYSDEFEYIVDELTRLAEILEVRPDSTLRTMILTALMSKKNLSQKSQKILFDSLSKEIEIDRVSVLI</sequence>
<evidence type="ECO:0000313" key="2">
    <source>
        <dbReference type="WBParaSite" id="ES5_v2.g18636.t1"/>
    </source>
</evidence>
<protein>
    <submittedName>
        <fullName evidence="2">Uncharacterized protein</fullName>
    </submittedName>
</protein>
<proteinExistence type="predicted"/>
<reference evidence="2" key="1">
    <citation type="submission" date="2022-11" db="UniProtKB">
        <authorList>
            <consortium name="WormBaseParasite"/>
        </authorList>
    </citation>
    <scope>IDENTIFICATION</scope>
</reference>
<organism evidence="1 2">
    <name type="scientific">Panagrolaimus sp. ES5</name>
    <dbReference type="NCBI Taxonomy" id="591445"/>
    <lineage>
        <taxon>Eukaryota</taxon>
        <taxon>Metazoa</taxon>
        <taxon>Ecdysozoa</taxon>
        <taxon>Nematoda</taxon>
        <taxon>Chromadorea</taxon>
        <taxon>Rhabditida</taxon>
        <taxon>Tylenchina</taxon>
        <taxon>Panagrolaimomorpha</taxon>
        <taxon>Panagrolaimoidea</taxon>
        <taxon>Panagrolaimidae</taxon>
        <taxon>Panagrolaimus</taxon>
    </lineage>
</organism>
<evidence type="ECO:0000313" key="1">
    <source>
        <dbReference type="Proteomes" id="UP000887579"/>
    </source>
</evidence>
<dbReference type="WBParaSite" id="ES5_v2.g18636.t1">
    <property type="protein sequence ID" value="ES5_v2.g18636.t1"/>
    <property type="gene ID" value="ES5_v2.g18636"/>
</dbReference>
<name>A0AC34FNP1_9BILA</name>
<accession>A0AC34FNP1</accession>